<keyword evidence="1" id="KW-1133">Transmembrane helix</keyword>
<keyword evidence="3" id="KW-1185">Reference proteome</keyword>
<dbReference type="EMBL" id="LSMT01000369">
    <property type="protein sequence ID" value="PFX19257.1"/>
    <property type="molecule type" value="Genomic_DNA"/>
</dbReference>
<comment type="caution">
    <text evidence="2">The sequence shown here is derived from an EMBL/GenBank/DDBJ whole genome shotgun (WGS) entry which is preliminary data.</text>
</comment>
<feature type="transmembrane region" description="Helical" evidence="1">
    <location>
        <begin position="92"/>
        <end position="113"/>
    </location>
</feature>
<dbReference type="Proteomes" id="UP000225706">
    <property type="component" value="Unassembled WGS sequence"/>
</dbReference>
<keyword evidence="1" id="KW-0812">Transmembrane</keyword>
<name>A0A2B4RSC7_STYPI</name>
<reference evidence="3" key="1">
    <citation type="journal article" date="2017" name="bioRxiv">
        <title>Comparative analysis of the genomes of Stylophora pistillata and Acropora digitifera provides evidence for extensive differences between species of corals.</title>
        <authorList>
            <person name="Voolstra C.R."/>
            <person name="Li Y."/>
            <person name="Liew Y.J."/>
            <person name="Baumgarten S."/>
            <person name="Zoccola D."/>
            <person name="Flot J.-F."/>
            <person name="Tambutte S."/>
            <person name="Allemand D."/>
            <person name="Aranda M."/>
        </authorList>
    </citation>
    <scope>NUCLEOTIDE SEQUENCE [LARGE SCALE GENOMIC DNA]</scope>
</reference>
<protein>
    <submittedName>
        <fullName evidence="2">Uncharacterized protein</fullName>
    </submittedName>
</protein>
<keyword evidence="1" id="KW-0472">Membrane</keyword>
<dbReference type="PROSITE" id="PS51257">
    <property type="entry name" value="PROKAR_LIPOPROTEIN"/>
    <property type="match status" value="1"/>
</dbReference>
<evidence type="ECO:0000313" key="2">
    <source>
        <dbReference type="EMBL" id="PFX19257.1"/>
    </source>
</evidence>
<proteinExistence type="predicted"/>
<evidence type="ECO:0000256" key="1">
    <source>
        <dbReference type="SAM" id="Phobius"/>
    </source>
</evidence>
<dbReference type="AlphaFoldDB" id="A0A2B4RSC7"/>
<sequence>MFTKSIRFTCWNVSFSAAMPGHHNTTTASCKFHFVLQLNLGVDAQHQTFTLYQAVGIQSPDIFPLLYCNFHPSIKWSSILAMTTTMTKPTTMSGAISFTASAGLIVSLVLALFH</sequence>
<evidence type="ECO:0000313" key="3">
    <source>
        <dbReference type="Proteomes" id="UP000225706"/>
    </source>
</evidence>
<organism evidence="2 3">
    <name type="scientific">Stylophora pistillata</name>
    <name type="common">Smooth cauliflower coral</name>
    <dbReference type="NCBI Taxonomy" id="50429"/>
    <lineage>
        <taxon>Eukaryota</taxon>
        <taxon>Metazoa</taxon>
        <taxon>Cnidaria</taxon>
        <taxon>Anthozoa</taxon>
        <taxon>Hexacorallia</taxon>
        <taxon>Scleractinia</taxon>
        <taxon>Astrocoeniina</taxon>
        <taxon>Pocilloporidae</taxon>
        <taxon>Stylophora</taxon>
    </lineage>
</organism>
<gene>
    <name evidence="2" type="ORF">AWC38_SpisGene16328</name>
</gene>
<accession>A0A2B4RSC7</accession>